<reference evidence="1 2" key="1">
    <citation type="submission" date="2019-05" db="EMBL/GenBank/DDBJ databases">
        <authorList>
            <person name="Narsing Rao M.P."/>
            <person name="Li W.J."/>
        </authorList>
    </citation>
    <scope>NUCLEOTIDE SEQUENCE [LARGE SCALE GENOMIC DNA]</scope>
    <source>
        <strain evidence="1 2">SYSU_K30003</strain>
    </source>
</reference>
<proteinExistence type="predicted"/>
<evidence type="ECO:0000313" key="2">
    <source>
        <dbReference type="Proteomes" id="UP000309676"/>
    </source>
</evidence>
<dbReference type="Proteomes" id="UP000309676">
    <property type="component" value="Unassembled WGS sequence"/>
</dbReference>
<dbReference type="RefSeq" id="WP_138191862.1">
    <property type="nucleotide sequence ID" value="NZ_VCIW01000001.1"/>
</dbReference>
<gene>
    <name evidence="1" type="ORF">FE782_01745</name>
</gene>
<keyword evidence="2" id="KW-1185">Reference proteome</keyword>
<evidence type="ECO:0000313" key="1">
    <source>
        <dbReference type="EMBL" id="TLS54092.1"/>
    </source>
</evidence>
<protein>
    <submittedName>
        <fullName evidence="1">Uncharacterized protein</fullName>
    </submittedName>
</protein>
<dbReference type="EMBL" id="VCIW01000001">
    <property type="protein sequence ID" value="TLS54092.1"/>
    <property type="molecule type" value="Genomic_DNA"/>
</dbReference>
<dbReference type="AlphaFoldDB" id="A0A5R9GC90"/>
<organism evidence="1 2">
    <name type="scientific">Paenibacillus antri</name>
    <dbReference type="NCBI Taxonomy" id="2582848"/>
    <lineage>
        <taxon>Bacteria</taxon>
        <taxon>Bacillati</taxon>
        <taxon>Bacillota</taxon>
        <taxon>Bacilli</taxon>
        <taxon>Bacillales</taxon>
        <taxon>Paenibacillaceae</taxon>
        <taxon>Paenibacillus</taxon>
    </lineage>
</organism>
<comment type="caution">
    <text evidence="1">The sequence shown here is derived from an EMBL/GenBank/DDBJ whole genome shotgun (WGS) entry which is preliminary data.</text>
</comment>
<sequence length="183" mass="21338">MEREPNVEKLIASIQADEKRVALENLFNDDELIQHTIEEIQTKLAEYERHVVKALDDTIESMHLLYHGTLKTRFILVAACTYTLLARVDPEAFSNFQSGHIRTDRKRVTSTNTVLTFFTKYANGRSQRRIAMEKRDDSHEFDYLLQLIDELLPLLPKRMSNSFRELNEMVLKPIGEVFPNDLV</sequence>
<name>A0A5R9GC90_9BACL</name>
<accession>A0A5R9GC90</accession>